<keyword evidence="2" id="KW-1185">Reference proteome</keyword>
<protein>
    <submittedName>
        <fullName evidence="1">tRNA adenosine deaminase</fullName>
    </submittedName>
</protein>
<evidence type="ECO:0000313" key="1">
    <source>
        <dbReference type="EMBL" id="BBX46911.1"/>
    </source>
</evidence>
<name>A0A7I7KZC8_9MYCO</name>
<dbReference type="InterPro" id="IPR023869">
    <property type="entry name" value="tRNA_Adeno_NH3ase_assoc_put"/>
</dbReference>
<dbReference type="Proteomes" id="UP000465866">
    <property type="component" value="Chromosome"/>
</dbReference>
<gene>
    <name evidence="1" type="ORF">MCOO_29260</name>
</gene>
<proteinExistence type="predicted"/>
<reference evidence="1 2" key="1">
    <citation type="journal article" date="2019" name="Emerg. Microbes Infect.">
        <title>Comprehensive subspecies identification of 175 nontuberculous mycobacteria species based on 7547 genomic profiles.</title>
        <authorList>
            <person name="Matsumoto Y."/>
            <person name="Kinjo T."/>
            <person name="Motooka D."/>
            <person name="Nabeya D."/>
            <person name="Jung N."/>
            <person name="Uechi K."/>
            <person name="Horii T."/>
            <person name="Iida T."/>
            <person name="Fujita J."/>
            <person name="Nakamura S."/>
        </authorList>
    </citation>
    <scope>NUCLEOTIDE SEQUENCE [LARGE SCALE GENOMIC DNA]</scope>
    <source>
        <strain evidence="1 2">JCM 12404</strain>
    </source>
</reference>
<sequence>MFYRIRRDADLLGQCWSRDSGATSVSAMSAQRASAQADTTDGFGVAVVREEGKWRCSAMPPKALSSLTAAETELRELRSAGAVFGLLDIDDEFFVIVRPAPAGTRLLLSDATAALDYDIAAEVLDNLDADITPEDLEDADPFEEGDLGLLSDVGLPEAVLSVILDETDLYADEQLGRIAREMGFADELSAVLDKLNR</sequence>
<accession>A0A7I7KZC8</accession>
<evidence type="ECO:0000313" key="2">
    <source>
        <dbReference type="Proteomes" id="UP000465866"/>
    </source>
</evidence>
<organism evidence="1 2">
    <name type="scientific">Mycobacterium cookii</name>
    <dbReference type="NCBI Taxonomy" id="1775"/>
    <lineage>
        <taxon>Bacteria</taxon>
        <taxon>Bacillati</taxon>
        <taxon>Actinomycetota</taxon>
        <taxon>Actinomycetes</taxon>
        <taxon>Mycobacteriales</taxon>
        <taxon>Mycobacteriaceae</taxon>
        <taxon>Mycobacterium</taxon>
    </lineage>
</organism>
<dbReference type="KEGG" id="mcoo:MCOO_29260"/>
<dbReference type="NCBIfam" id="TIGR03941">
    <property type="entry name" value="tRNA_deam_assoc"/>
    <property type="match status" value="1"/>
</dbReference>
<dbReference type="EMBL" id="AP022569">
    <property type="protein sequence ID" value="BBX46911.1"/>
    <property type="molecule type" value="Genomic_DNA"/>
</dbReference>
<dbReference type="AlphaFoldDB" id="A0A7I7KZC8"/>